<dbReference type="Pfam" id="PF00817">
    <property type="entry name" value="IMS"/>
    <property type="match status" value="1"/>
</dbReference>
<dbReference type="GO" id="GO:0042276">
    <property type="term" value="P:error-prone translesion synthesis"/>
    <property type="evidence" value="ECO:0007669"/>
    <property type="project" value="TreeGrafter"/>
</dbReference>
<dbReference type="GO" id="GO:0009432">
    <property type="term" value="P:SOS response"/>
    <property type="evidence" value="ECO:0007669"/>
    <property type="project" value="TreeGrafter"/>
</dbReference>
<dbReference type="PANTHER" id="PTHR11076">
    <property type="entry name" value="DNA REPAIR POLYMERASE UMUC / TRANSFERASE FAMILY MEMBER"/>
    <property type="match status" value="1"/>
</dbReference>
<name>X0WYQ4_9ZZZZ</name>
<dbReference type="AlphaFoldDB" id="X0WYQ4"/>
<dbReference type="GO" id="GO:0003887">
    <property type="term" value="F:DNA-directed DNA polymerase activity"/>
    <property type="evidence" value="ECO:0007669"/>
    <property type="project" value="TreeGrafter"/>
</dbReference>
<feature type="domain" description="UmuC" evidence="2">
    <location>
        <begin position="1"/>
        <end position="99"/>
    </location>
</feature>
<dbReference type="SUPFAM" id="SSF56672">
    <property type="entry name" value="DNA/RNA polymerases"/>
    <property type="match status" value="1"/>
</dbReference>
<feature type="non-terminal residue" evidence="3">
    <location>
        <position position="130"/>
    </location>
</feature>
<dbReference type="GO" id="GO:0006281">
    <property type="term" value="P:DNA repair"/>
    <property type="evidence" value="ECO:0007669"/>
    <property type="project" value="InterPro"/>
</dbReference>
<dbReference type="InterPro" id="IPR001126">
    <property type="entry name" value="UmuC"/>
</dbReference>
<dbReference type="PANTHER" id="PTHR11076:SF33">
    <property type="entry name" value="DNA POLYMERASE KAPPA"/>
    <property type="match status" value="1"/>
</dbReference>
<reference evidence="3" key="1">
    <citation type="journal article" date="2014" name="Front. Microbiol.">
        <title>High frequency of phylogenetically diverse reductive dehalogenase-homologous genes in deep subseafloor sedimentary metagenomes.</title>
        <authorList>
            <person name="Kawai M."/>
            <person name="Futagami T."/>
            <person name="Toyoda A."/>
            <person name="Takaki Y."/>
            <person name="Nishi S."/>
            <person name="Hori S."/>
            <person name="Arai W."/>
            <person name="Tsubouchi T."/>
            <person name="Morono Y."/>
            <person name="Uchiyama I."/>
            <person name="Ito T."/>
            <person name="Fujiyama A."/>
            <person name="Inagaki F."/>
            <person name="Takami H."/>
        </authorList>
    </citation>
    <scope>NUCLEOTIDE SEQUENCE</scope>
    <source>
        <strain evidence="3">Expedition CK06-06</strain>
    </source>
</reference>
<gene>
    <name evidence="3" type="ORF">S01H1_73474</name>
</gene>
<dbReference type="EMBL" id="BARS01049097">
    <property type="protein sequence ID" value="GAG29553.1"/>
    <property type="molecule type" value="Genomic_DNA"/>
</dbReference>
<comment type="caution">
    <text evidence="3">The sequence shown here is derived from an EMBL/GenBank/DDBJ whole genome shotgun (WGS) entry which is preliminary data.</text>
</comment>
<dbReference type="InterPro" id="IPR043502">
    <property type="entry name" value="DNA/RNA_pol_sf"/>
</dbReference>
<dbReference type="PROSITE" id="PS50173">
    <property type="entry name" value="UMUC"/>
    <property type="match status" value="1"/>
</dbReference>
<protein>
    <recommendedName>
        <fullName evidence="2">UmuC domain-containing protein</fullName>
    </recommendedName>
</protein>
<dbReference type="InterPro" id="IPR024728">
    <property type="entry name" value="PolY_HhH_motif"/>
</dbReference>
<dbReference type="GO" id="GO:0005829">
    <property type="term" value="C:cytosol"/>
    <property type="evidence" value="ECO:0007669"/>
    <property type="project" value="TreeGrafter"/>
</dbReference>
<evidence type="ECO:0000256" key="1">
    <source>
        <dbReference type="ARBA" id="ARBA00010945"/>
    </source>
</evidence>
<dbReference type="Pfam" id="PF11798">
    <property type="entry name" value="IMS_HHH"/>
    <property type="match status" value="1"/>
</dbReference>
<dbReference type="InterPro" id="IPR043128">
    <property type="entry name" value="Rev_trsase/Diguanyl_cyclase"/>
</dbReference>
<dbReference type="Gene3D" id="1.10.150.20">
    <property type="entry name" value="5' to 3' exonuclease, C-terminal subdomain"/>
    <property type="match status" value="1"/>
</dbReference>
<sequence length="130" mass="13612">MAILADFTPYLEPGGIDEAYLDLTGFELLYGSAQETALKIKQMIKNKTGLTASIGIGNSKLVAKIASALSKPDGILEVAHGEERSFLAPLPVAKLPCVGPKAEQSLKTMGITIVGELANFPALLLKSSLG</sequence>
<evidence type="ECO:0000313" key="3">
    <source>
        <dbReference type="EMBL" id="GAG29553.1"/>
    </source>
</evidence>
<evidence type="ECO:0000259" key="2">
    <source>
        <dbReference type="PROSITE" id="PS50173"/>
    </source>
</evidence>
<comment type="similarity">
    <text evidence="1">Belongs to the DNA polymerase type-Y family.</text>
</comment>
<accession>X0WYQ4</accession>
<organism evidence="3">
    <name type="scientific">marine sediment metagenome</name>
    <dbReference type="NCBI Taxonomy" id="412755"/>
    <lineage>
        <taxon>unclassified sequences</taxon>
        <taxon>metagenomes</taxon>
        <taxon>ecological metagenomes</taxon>
    </lineage>
</organism>
<dbReference type="Gene3D" id="3.30.70.270">
    <property type="match status" value="1"/>
</dbReference>
<proteinExistence type="inferred from homology"/>
<dbReference type="InterPro" id="IPR050116">
    <property type="entry name" value="DNA_polymerase-Y"/>
</dbReference>